<reference evidence="1 2" key="1">
    <citation type="submission" date="2016-07" db="EMBL/GenBank/DDBJ databases">
        <authorList>
            <person name="Lefevre C.T."/>
        </authorList>
    </citation>
    <scope>NUCLEOTIDE SEQUENCE [LARGE SCALE GENOMIC DNA]</scope>
    <source>
        <strain evidence="1">PR1</strain>
    </source>
</reference>
<dbReference type="AlphaFoldDB" id="A0A1C3RG04"/>
<evidence type="ECO:0000313" key="2">
    <source>
        <dbReference type="Proteomes" id="UP000231658"/>
    </source>
</evidence>
<dbReference type="STRING" id="1867952.MTBPR1_20075"/>
<evidence type="ECO:0000313" key="1">
    <source>
        <dbReference type="EMBL" id="SCA56227.1"/>
    </source>
</evidence>
<protein>
    <recommendedName>
        <fullName evidence="3">Polysaccharide deacetylase</fullName>
    </recommendedName>
</protein>
<dbReference type="Gene3D" id="3.20.20.370">
    <property type="entry name" value="Glycoside hydrolase/deacetylase"/>
    <property type="match status" value="1"/>
</dbReference>
<organism evidence="1 2">
    <name type="scientific">Candidatus Terasakiella magnetica</name>
    <dbReference type="NCBI Taxonomy" id="1867952"/>
    <lineage>
        <taxon>Bacteria</taxon>
        <taxon>Pseudomonadati</taxon>
        <taxon>Pseudomonadota</taxon>
        <taxon>Alphaproteobacteria</taxon>
        <taxon>Rhodospirillales</taxon>
        <taxon>Terasakiellaceae</taxon>
        <taxon>Terasakiella</taxon>
    </lineage>
</organism>
<keyword evidence="2" id="KW-1185">Reference proteome</keyword>
<dbReference type="Proteomes" id="UP000231658">
    <property type="component" value="Unassembled WGS sequence"/>
</dbReference>
<dbReference type="InterPro" id="IPR054492">
    <property type="entry name" value="WbmS-like"/>
</dbReference>
<dbReference type="EMBL" id="FLYE01000012">
    <property type="protein sequence ID" value="SCA56227.1"/>
    <property type="molecule type" value="Genomic_DNA"/>
</dbReference>
<gene>
    <name evidence="1" type="ORF">MTBPR1_20075</name>
</gene>
<name>A0A1C3RG04_9PROT</name>
<dbReference type="Pfam" id="PF22537">
    <property type="entry name" value="WbmS-like"/>
    <property type="match status" value="1"/>
</dbReference>
<evidence type="ECO:0008006" key="3">
    <source>
        <dbReference type="Google" id="ProtNLM"/>
    </source>
</evidence>
<proteinExistence type="predicted"/>
<sequence>MICLSFDTDYMSESRMKEFFDLIPIPGKGTFFCTQFYDVLNNSKHESGPHPFLPAEQGGWDKELNKMREMLPKAVGWRSHSCVISHPLTVWLKDNGYVYTSTYDQFLEDDIRPHRHAWGVWQVPIYYMDNMDFSYGEMHNQLDYQAFNISILEKSVSNDSLYVFDFHPIHLMLNTPNSTYYSDNKDLFQKNINIEELVYRGRGVRTFYLELLDLMNGKSMKSYSIREMLNFKS</sequence>
<dbReference type="RefSeq" id="WP_069186905.1">
    <property type="nucleotide sequence ID" value="NZ_FLYE01000012.1"/>
</dbReference>
<accession>A0A1C3RG04</accession>